<dbReference type="KEGG" id="kphy:AOZ06_07700"/>
<gene>
    <name evidence="1" type="ORF">AOZ06_07700</name>
</gene>
<dbReference type="AlphaFoldDB" id="A0A0N9HXL3"/>
<dbReference type="EMBL" id="CP012752">
    <property type="protein sequence ID" value="ALG06827.1"/>
    <property type="molecule type" value="Genomic_DNA"/>
</dbReference>
<name>A0A0N9HXL3_9PSEU</name>
<accession>A0A0N9HXL3</accession>
<evidence type="ECO:0000313" key="2">
    <source>
        <dbReference type="Proteomes" id="UP000063699"/>
    </source>
</evidence>
<sequence length="159" mass="17568">MSPSVGKANRDKGARAELAVVKWLRDNGWPGAERAIATGHRSRIRERADLGDITGTPGLVWQVTDRGDIEQLAVMTRRLAETDAQRAAAHADYGFLVQRRRGAADPGKWWVHLGGLNFALLTRVEPPMFEGFVRLALSDLTRLLHRAGYGTPATSEENR</sequence>
<protein>
    <submittedName>
        <fullName evidence="1">Uncharacterized protein</fullName>
    </submittedName>
</protein>
<keyword evidence="2" id="KW-1185">Reference proteome</keyword>
<reference evidence="1 2" key="1">
    <citation type="submission" date="2015-07" db="EMBL/GenBank/DDBJ databases">
        <title>Genome sequencing of Kibdelosporangium phytohabitans.</title>
        <authorList>
            <person name="Qin S."/>
            <person name="Xing K."/>
        </authorList>
    </citation>
    <scope>NUCLEOTIDE SEQUENCE [LARGE SCALE GENOMIC DNA]</scope>
    <source>
        <strain evidence="1 2">KLBMP1111</strain>
    </source>
</reference>
<dbReference type="STRING" id="860235.AOZ06_07700"/>
<dbReference type="RefSeq" id="WP_054288799.1">
    <property type="nucleotide sequence ID" value="NZ_CP012752.1"/>
</dbReference>
<organism evidence="1 2">
    <name type="scientific">Kibdelosporangium phytohabitans</name>
    <dbReference type="NCBI Taxonomy" id="860235"/>
    <lineage>
        <taxon>Bacteria</taxon>
        <taxon>Bacillati</taxon>
        <taxon>Actinomycetota</taxon>
        <taxon>Actinomycetes</taxon>
        <taxon>Pseudonocardiales</taxon>
        <taxon>Pseudonocardiaceae</taxon>
        <taxon>Kibdelosporangium</taxon>
    </lineage>
</organism>
<proteinExistence type="predicted"/>
<evidence type="ECO:0000313" key="1">
    <source>
        <dbReference type="EMBL" id="ALG06827.1"/>
    </source>
</evidence>
<dbReference type="Proteomes" id="UP000063699">
    <property type="component" value="Chromosome"/>
</dbReference>